<keyword evidence="4" id="KW-1185">Reference proteome</keyword>
<proteinExistence type="predicted"/>
<dbReference type="OrthoDB" id="6053567at2"/>
<dbReference type="InterPro" id="IPR011050">
    <property type="entry name" value="Pectin_lyase_fold/virulence"/>
</dbReference>
<dbReference type="InterPro" id="IPR013425">
    <property type="entry name" value="Autotrns_rpt"/>
</dbReference>
<comment type="caution">
    <text evidence="3">The sequence shown here is derived from an EMBL/GenBank/DDBJ whole genome shotgun (WGS) entry which is preliminary data.</text>
</comment>
<evidence type="ECO:0000313" key="4">
    <source>
        <dbReference type="Proteomes" id="UP000247454"/>
    </source>
</evidence>
<dbReference type="Pfam" id="PF12951">
    <property type="entry name" value="PATR"/>
    <property type="match status" value="4"/>
</dbReference>
<dbReference type="NCBIfam" id="TIGR04393">
    <property type="entry name" value="rpt_T5SS_PEPC"/>
    <property type="match status" value="1"/>
</dbReference>
<dbReference type="PANTHER" id="PTHR35037:SF3">
    <property type="entry name" value="C-TERMINAL REGION OF AIDA-LIKE PROTEIN"/>
    <property type="match status" value="1"/>
</dbReference>
<evidence type="ECO:0000256" key="1">
    <source>
        <dbReference type="ARBA" id="ARBA00022729"/>
    </source>
</evidence>
<dbReference type="InterPro" id="IPR030895">
    <property type="entry name" value="T5SS_PEPC_rpt"/>
</dbReference>
<dbReference type="SUPFAM" id="SSF51126">
    <property type="entry name" value="Pectin lyase-like"/>
    <property type="match status" value="2"/>
</dbReference>
<feature type="signal peptide" evidence="2">
    <location>
        <begin position="1"/>
        <end position="16"/>
    </location>
</feature>
<protein>
    <submittedName>
        <fullName evidence="3">Autotransporter-associated beta strand protein/T5SS/PEP-CTERM-associated repeat protein</fullName>
    </submittedName>
</protein>
<dbReference type="PANTHER" id="PTHR35037">
    <property type="entry name" value="C-TERMINAL REGION OF AIDA-LIKE PROTEIN"/>
    <property type="match status" value="1"/>
</dbReference>
<dbReference type="InterPro" id="IPR012332">
    <property type="entry name" value="Autotransporter_pectin_lyase_C"/>
</dbReference>
<organism evidence="3 4">
    <name type="scientific">Phyllobacterium leguminum</name>
    <dbReference type="NCBI Taxonomy" id="314237"/>
    <lineage>
        <taxon>Bacteria</taxon>
        <taxon>Pseudomonadati</taxon>
        <taxon>Pseudomonadota</taxon>
        <taxon>Alphaproteobacteria</taxon>
        <taxon>Hyphomicrobiales</taxon>
        <taxon>Phyllobacteriaceae</taxon>
        <taxon>Phyllobacterium</taxon>
    </lineage>
</organism>
<name>A0A318TAU8_9HYPH</name>
<dbReference type="AlphaFoldDB" id="A0A318TAU8"/>
<feature type="chain" id="PRO_5016300078" evidence="2">
    <location>
        <begin position="17"/>
        <end position="708"/>
    </location>
</feature>
<sequence>MTLIVVLASSVSNASAQVSWTGADAADPTNWLEDGNWSTGNRPTSSTNTTINVVNKPTVLGLSGADQGETADIMVGPAGNLTLQNGSTLSSTPTGAAVGGGISIQGSATVTSGATWNATTDNNIDTVFGVDGTLTVSNGGIIAVTGTGGAVVGNYSPGTATVTGQGSQWNASIFVIGWNPGASGQLNIEDHGVVTTAEMDLTNPAGSAILNINGSGVLATARLENWKGGAVQVNFDGGILRASGKSLAIVGFSGTELNIDAGGLTIDSAGFGADTDTTSAFTGAGALTKIGGGTLTLAANNMYQGGTFIRGGTVSISVDGNLGAAIGGITFDGGTLENTAAITNMARAVTVNAGGGTFETDADLTLSGAITDGASGTGPLTKSGSGGNLILTGSNTGYTGQMTIAAGELQVGNGGATGTLGGIGSRVEIDSGAKLVFNRSDAYVYDGVISGDGALTQAGGTGSKITLTGANDLFKGTTTISDGTLQVGDGGTSGNLGTSQVNLAGGALAFNRTDTFNFGNDISGDGNVEQDGSGITVLSGVNTYTGNTAVNAGTLAAGAANVFSQSSAFSVANGATLDLQGHDQTISSLANAGNVRLPGAMPGTTLTVTGDYAGQGGTVYLAGTLGGDNTVIDNLHVKRRHIGQFEPRCHQSRSKQRRADHQWHQGRYRRWRLGWRLYPQRSIYLSGRSGGGGRRLCLPALQGRSRRS</sequence>
<dbReference type="InterPro" id="IPR051551">
    <property type="entry name" value="Autotransporter_adhesion"/>
</dbReference>
<reference evidence="3 4" key="1">
    <citation type="submission" date="2018-06" db="EMBL/GenBank/DDBJ databases">
        <title>Genomic Encyclopedia of Type Strains, Phase III (KMG-III): the genomes of soil and plant-associated and newly described type strains.</title>
        <authorList>
            <person name="Whitman W."/>
        </authorList>
    </citation>
    <scope>NUCLEOTIDE SEQUENCE [LARGE SCALE GENOMIC DNA]</scope>
    <source>
        <strain evidence="3 4">ORS 1419</strain>
    </source>
</reference>
<evidence type="ECO:0000256" key="2">
    <source>
        <dbReference type="SAM" id="SignalP"/>
    </source>
</evidence>
<dbReference type="Gene3D" id="2.160.20.20">
    <property type="match status" value="1"/>
</dbReference>
<keyword evidence="1 2" id="KW-0732">Signal</keyword>
<accession>A0A318TAU8</accession>
<gene>
    <name evidence="3" type="ORF">C7477_102277</name>
</gene>
<dbReference type="EMBL" id="QJTF01000002">
    <property type="protein sequence ID" value="PYE90186.1"/>
    <property type="molecule type" value="Genomic_DNA"/>
</dbReference>
<dbReference type="NCBIfam" id="TIGR02601">
    <property type="entry name" value="autotrns_rpt"/>
    <property type="match status" value="2"/>
</dbReference>
<evidence type="ECO:0000313" key="3">
    <source>
        <dbReference type="EMBL" id="PYE90186.1"/>
    </source>
</evidence>
<dbReference type="Proteomes" id="UP000247454">
    <property type="component" value="Unassembled WGS sequence"/>
</dbReference>